<dbReference type="InterPro" id="IPR011009">
    <property type="entry name" value="Kinase-like_dom_sf"/>
</dbReference>
<dbReference type="Gene3D" id="1.10.1070.11">
    <property type="entry name" value="Phosphatidylinositol 3-/4-kinase, catalytic domain"/>
    <property type="match status" value="1"/>
</dbReference>
<dbReference type="VEuPathDB" id="PlasmoDB:PRG01_0508900"/>
<dbReference type="Gene3D" id="1.25.40.70">
    <property type="entry name" value="Phosphatidylinositol 3-kinase, accessory domain (PIK)"/>
    <property type="match status" value="1"/>
</dbReference>
<dbReference type="InterPro" id="IPR016024">
    <property type="entry name" value="ARM-type_fold"/>
</dbReference>
<evidence type="ECO:0000256" key="2">
    <source>
        <dbReference type="ARBA" id="ARBA00012169"/>
    </source>
</evidence>
<feature type="region of interest" description="Disordered" evidence="5">
    <location>
        <begin position="1189"/>
        <end position="1227"/>
    </location>
</feature>
<comment type="catalytic activity">
    <reaction evidence="1">
        <text>a 1,2-diacyl-sn-glycero-3-phospho-(1D-myo-inositol) + ATP = a 1,2-diacyl-sn-glycero-3-phospho-(1D-myo-inositol 4-phosphate) + ADP + H(+)</text>
        <dbReference type="Rhea" id="RHEA:19877"/>
        <dbReference type="ChEBI" id="CHEBI:15378"/>
        <dbReference type="ChEBI" id="CHEBI:30616"/>
        <dbReference type="ChEBI" id="CHEBI:57880"/>
        <dbReference type="ChEBI" id="CHEBI:58178"/>
        <dbReference type="ChEBI" id="CHEBI:456216"/>
        <dbReference type="EC" id="2.7.1.67"/>
    </reaction>
</comment>
<dbReference type="GO" id="GO:0004430">
    <property type="term" value="F:1-phosphatidylinositol 4-kinase activity"/>
    <property type="evidence" value="ECO:0007669"/>
    <property type="project" value="UniProtKB-EC"/>
</dbReference>
<dbReference type="InterPro" id="IPR049160">
    <property type="entry name" value="PI4KB-PIK1_PIK"/>
</dbReference>
<dbReference type="Proteomes" id="UP000027581">
    <property type="component" value="Unassembled WGS sequence"/>
</dbReference>
<dbReference type="CDD" id="cd05168">
    <property type="entry name" value="PI4Kc_III_beta"/>
    <property type="match status" value="1"/>
</dbReference>
<dbReference type="SMART" id="SM00146">
    <property type="entry name" value="PI3Kc"/>
    <property type="match status" value="1"/>
</dbReference>
<dbReference type="EMBL" id="HG810766">
    <property type="protein sequence ID" value="CDO62980.1"/>
    <property type="molecule type" value="Genomic_DNA"/>
</dbReference>
<dbReference type="InterPro" id="IPR057754">
    <property type="entry name" value="PI4-kinase_beta/PIK1_cat"/>
</dbReference>
<dbReference type="Pfam" id="PF00454">
    <property type="entry name" value="PI3_PI4_kinase"/>
    <property type="match status" value="2"/>
</dbReference>
<evidence type="ECO:0000256" key="4">
    <source>
        <dbReference type="ARBA" id="ARBA00022777"/>
    </source>
</evidence>
<dbReference type="InterPro" id="IPR042236">
    <property type="entry name" value="PI3K_accessory_sf"/>
</dbReference>
<dbReference type="PANTHER" id="PTHR10048">
    <property type="entry name" value="PHOSPHATIDYLINOSITOL KINASE"/>
    <property type="match status" value="1"/>
</dbReference>
<feature type="compositionally biased region" description="Low complexity" evidence="5">
    <location>
        <begin position="1211"/>
        <end position="1227"/>
    </location>
</feature>
<protein>
    <recommendedName>
        <fullName evidence="2">1-phosphatidylinositol 4-kinase</fullName>
        <ecNumber evidence="2">2.7.1.67</ecNumber>
    </recommendedName>
</protein>
<feature type="region of interest" description="Disordered" evidence="5">
    <location>
        <begin position="953"/>
        <end position="978"/>
    </location>
</feature>
<keyword evidence="3 8" id="KW-0808">Transferase</keyword>
<feature type="region of interest" description="Disordered" evidence="5">
    <location>
        <begin position="575"/>
        <end position="599"/>
    </location>
</feature>
<reference evidence="8" key="2">
    <citation type="submission" date="2014-05" db="EMBL/GenBank/DDBJ databases">
        <title>The genome sequences of chimpanzee malaria parasites reveal the path to human adaptation.</title>
        <authorList>
            <person name="Otto T.D."/>
            <person name="Rayner J.C."/>
            <person name="Boehme U."/>
            <person name="Pain A."/>
            <person name="Spottiswoode N."/>
            <person name="Sanders M."/>
            <person name="Quail M."/>
            <person name="Ollomo B."/>
            <person name="Renaud F."/>
            <person name="Thomas A.W."/>
            <person name="Prugnolle F."/>
            <person name="Conway D.J."/>
            <person name="Newbold C."/>
            <person name="Berriman M."/>
        </authorList>
    </citation>
    <scope>NUCLEOTIDE SEQUENCE [LARGE SCALE GENOMIC DNA]</scope>
    <source>
        <strain evidence="8">CDC</strain>
    </source>
</reference>
<dbReference type="PROSITE" id="PS00916">
    <property type="entry name" value="PI3_4_KINASE_2"/>
    <property type="match status" value="1"/>
</dbReference>
<dbReference type="GO" id="GO:0048015">
    <property type="term" value="P:phosphatidylinositol-mediated signaling"/>
    <property type="evidence" value="ECO:0007669"/>
    <property type="project" value="TreeGrafter"/>
</dbReference>
<dbReference type="InterPro" id="IPR015433">
    <property type="entry name" value="PI3/4_kinase"/>
</dbReference>
<feature type="compositionally biased region" description="Polar residues" evidence="5">
    <location>
        <begin position="582"/>
        <end position="599"/>
    </location>
</feature>
<evidence type="ECO:0000256" key="1">
    <source>
        <dbReference type="ARBA" id="ARBA00001686"/>
    </source>
</evidence>
<feature type="compositionally biased region" description="Acidic residues" evidence="5">
    <location>
        <begin position="114"/>
        <end position="193"/>
    </location>
</feature>
<feature type="domain" description="PI3K/PI4K catalytic" evidence="6">
    <location>
        <begin position="1269"/>
        <end position="1531"/>
    </location>
</feature>
<dbReference type="PANTHER" id="PTHR10048:SF22">
    <property type="entry name" value="PHOSPHATIDYLINOSITOL 4-KINASE BETA"/>
    <property type="match status" value="1"/>
</dbReference>
<evidence type="ECO:0000256" key="5">
    <source>
        <dbReference type="SAM" id="MobiDB-lite"/>
    </source>
</evidence>
<dbReference type="Gene3D" id="3.30.1010.10">
    <property type="entry name" value="Phosphatidylinositol 3-kinase Catalytic Subunit, Chain A, domain 4"/>
    <property type="match status" value="1"/>
</dbReference>
<evidence type="ECO:0000256" key="3">
    <source>
        <dbReference type="ARBA" id="ARBA00022679"/>
    </source>
</evidence>
<dbReference type="PhylomeDB" id="A0A060RP41"/>
<feature type="compositionally biased region" description="Acidic residues" evidence="5">
    <location>
        <begin position="1036"/>
        <end position="1058"/>
    </location>
</feature>
<dbReference type="InterPro" id="IPR036940">
    <property type="entry name" value="PI3/4_kinase_cat_sf"/>
</dbReference>
<evidence type="ECO:0000259" key="7">
    <source>
        <dbReference type="PROSITE" id="PS51545"/>
    </source>
</evidence>
<keyword evidence="4 8" id="KW-0418">Kinase</keyword>
<sequence>MEDDKDNNITKENLNEVDIENSQLPIIEEKNLKEEGVKDEEGKVFLKGEPIYKHLYKHSYNTQVYKDEVTHMRLRNRENKNLNENNSDDNKKVNKKNGCADINMNEHTDKKEDGDDDEDSNDGGDGDGDDDEDSNDGGDGDGDDDEDSNDDGDDDEDSNDDGDDDEDSNDDGDDDEDSNDDGDDDEDSNDDSNDDYHKNMIKLHCTPPKKKEHSINNNNIVSHNEMEENLKDHTLITNDEEKNIKIIEMYEKKLENEEIKKQHKEDANENNKIQIRESISKIFKECPTSKPKIINEINNETKYDNDNNNNNNNNNDNNNNNNNNKNNSYNNYYYNNIYNCNNMKENNHIHGDKNNIYETNNDSDTEKNKLKLNNKNTLKEGSLLRLFRCEYFDTHLHIRYLYDRKEVGVHEYLVNSLYTQRKYEDILFYLPQLSQISLVRYESSSLYRFLLEKASKSMHFALKLSWLYHSIVEDNSSKYKDLAQRMIQEIEMAVVNCKPLNNECKSFEENKQSYLLDLAYPLLFKRKFILKKIKTNEKLNKIKMYNKCLNNSYNSYTLKNLHVSNPIERDTTSFLRNHKNSNDSTLSQGLPNKSSNDDNCNVVKREDHQDIINISSEENEERDINKNLKEEVVTTLDNNKISRENNLQNLQSEKKTPILKRKNLKQAHTTPCPKLPPCYIINSGSLSIARAKVKLPSTYSKLGNPLSFSKFSLPDFNYSYDMIEELQQFFMKQRRCDYFSLLNNFINLLISVSNLLAAEPDIDLRNELLRRFIYSLNSWMNMRRCIVACCENIFAMTGLCIPLESMSSSTYNNDTNNRLSYNNLQILHFNNEECKIFFSKKRAPYLLMFEVADLDEDISHISDNIFYTKKSLFFQQDNNNNNNNNNCYNYNCNNNNYNSDVQSKEPKNVREEYSRKSLILSRNFCCSKNYGYYEENLNTFDYENRISLEDKKKKNSKKKKYAKEQEQTNNEKLKDKEKDRKKKNIFDLNSLKMDDIYVYNCIVNDLRRENLISFTSKEDENLALIKKCLGLKMVEEEEEKNENDDDDDDYYNDEEDDNYEKKNFEEEQKGNYNNDNINHDEKTKKVQTTNDNLSSSSFCVKKNYLLNSRSVSMPSYLNNNLEKCDTSSYDNTSNNIKTSIETISNGIDDILVEKNIEKNETFEEMKKKNSNNEFIDYNEHMVKLSPYYTTTNHRGKNKNDDTDDNSDDDNINSYNNNTGNNNQDNTISNFPNNILDLSEYFKPENYLNEEFKKKNCKIIKRLLWGELFEEKKKRIRKISPYGKLKTWDLKCVIIKGGDDLRQELLASQLIKQFKIIFENAGLPLWLRPYEILVTGSNSGIIEYVNDTCSVDSLKRKFGADSISTIFNIVFSDYIFEAKKNFIESHAAYSLISYLLQVKDRHNGNLLLDSDGHLIHIDYGFMLTNSPGNVNFETSPFKLTQEYLDIMDGEKSDNYEYFRRLIVSGFLEARKHSEEIILFVELMMPALKIPCFANGTQFCIESLKERFMTNLTVDVCIQRINALIEASINNFRSVQYDYFQRITNGIM</sequence>
<dbReference type="EC" id="2.7.1.67" evidence="2"/>
<feature type="compositionally biased region" description="Basic and acidic residues" evidence="5">
    <location>
        <begin position="1059"/>
        <end position="1069"/>
    </location>
</feature>
<feature type="region of interest" description="Disordered" evidence="5">
    <location>
        <begin position="74"/>
        <end position="199"/>
    </location>
</feature>
<dbReference type="SUPFAM" id="SSF56112">
    <property type="entry name" value="Protein kinase-like (PK-like)"/>
    <property type="match status" value="1"/>
</dbReference>
<evidence type="ECO:0000313" key="8">
    <source>
        <dbReference type="EMBL" id="CDO62980.1"/>
    </source>
</evidence>
<accession>A0A060RP41</accession>
<feature type="compositionally biased region" description="Basic and acidic residues" evidence="5">
    <location>
        <begin position="104"/>
        <end position="113"/>
    </location>
</feature>
<gene>
    <name evidence="8" type="ORF">PRCDC_0509000</name>
</gene>
<dbReference type="InterPro" id="IPR000403">
    <property type="entry name" value="PI3/4_kinase_cat_dom"/>
</dbReference>
<evidence type="ECO:0000259" key="6">
    <source>
        <dbReference type="PROSITE" id="PS50290"/>
    </source>
</evidence>
<proteinExistence type="predicted"/>
<feature type="domain" description="PIK helical" evidence="7">
    <location>
        <begin position="294"/>
        <end position="493"/>
    </location>
</feature>
<dbReference type="Pfam" id="PF21245">
    <property type="entry name" value="PI4KB-PIK1_PIK"/>
    <property type="match status" value="1"/>
</dbReference>
<evidence type="ECO:0000313" key="9">
    <source>
        <dbReference type="Proteomes" id="UP000027581"/>
    </source>
</evidence>
<dbReference type="PROSITE" id="PS00915">
    <property type="entry name" value="PI3_4_KINASE_1"/>
    <property type="match status" value="1"/>
</dbReference>
<keyword evidence="9" id="KW-1185">Reference proteome</keyword>
<dbReference type="SUPFAM" id="SSF48371">
    <property type="entry name" value="ARM repeat"/>
    <property type="match status" value="1"/>
</dbReference>
<dbReference type="VEuPathDB" id="PlasmoDB:PRCDC_0509000"/>
<feature type="region of interest" description="Disordered" evidence="5">
    <location>
        <begin position="1036"/>
        <end position="1089"/>
    </location>
</feature>
<dbReference type="GO" id="GO:0016020">
    <property type="term" value="C:membrane"/>
    <property type="evidence" value="ECO:0007669"/>
    <property type="project" value="TreeGrafter"/>
</dbReference>
<feature type="region of interest" description="Disordered" evidence="5">
    <location>
        <begin position="294"/>
        <end position="330"/>
    </location>
</feature>
<dbReference type="GO" id="GO:0005737">
    <property type="term" value="C:cytoplasm"/>
    <property type="evidence" value="ECO:0007669"/>
    <property type="project" value="TreeGrafter"/>
</dbReference>
<organism evidence="8 9">
    <name type="scientific">Plasmodium reichenowi</name>
    <dbReference type="NCBI Taxonomy" id="5854"/>
    <lineage>
        <taxon>Eukaryota</taxon>
        <taxon>Sar</taxon>
        <taxon>Alveolata</taxon>
        <taxon>Apicomplexa</taxon>
        <taxon>Aconoidasida</taxon>
        <taxon>Haemosporida</taxon>
        <taxon>Plasmodiidae</taxon>
        <taxon>Plasmodium</taxon>
        <taxon>Plasmodium (Laverania)</taxon>
    </lineage>
</organism>
<reference evidence="8" key="1">
    <citation type="submission" date="2014-01" db="EMBL/GenBank/DDBJ databases">
        <authorList>
            <person name="Aslett M."/>
        </authorList>
    </citation>
    <scope>NUCLEOTIDE SEQUENCE</scope>
    <source>
        <strain evidence="8">CDC</strain>
    </source>
</reference>
<feature type="compositionally biased region" description="Low complexity" evidence="5">
    <location>
        <begin position="306"/>
        <end position="330"/>
    </location>
</feature>
<dbReference type="InterPro" id="IPR018936">
    <property type="entry name" value="PI3/4_kinase_CS"/>
</dbReference>
<dbReference type="GO" id="GO:0046854">
    <property type="term" value="P:phosphatidylinositol phosphate biosynthetic process"/>
    <property type="evidence" value="ECO:0007669"/>
    <property type="project" value="InterPro"/>
</dbReference>
<feature type="compositionally biased region" description="Basic and acidic residues" evidence="5">
    <location>
        <begin position="962"/>
        <end position="978"/>
    </location>
</feature>
<dbReference type="InterPro" id="IPR001263">
    <property type="entry name" value="PI3K_accessory_dom"/>
</dbReference>
<dbReference type="PROSITE" id="PS51545">
    <property type="entry name" value="PIK_HELICAL"/>
    <property type="match status" value="1"/>
</dbReference>
<name>A0A060RP41_PLARE</name>
<dbReference type="FunFam" id="1.10.1070.11:FF:000027">
    <property type="entry name" value="Putative Phosphatidylinositol 4-kinase"/>
    <property type="match status" value="1"/>
</dbReference>
<dbReference type="PROSITE" id="PS50290">
    <property type="entry name" value="PI3_4_KINASE_3"/>
    <property type="match status" value="1"/>
</dbReference>
<feature type="compositionally biased region" description="Acidic residues" evidence="5">
    <location>
        <begin position="1201"/>
        <end position="1210"/>
    </location>
</feature>